<dbReference type="InterPro" id="IPR006047">
    <property type="entry name" value="GH13_cat_dom"/>
</dbReference>
<dbReference type="PANTHER" id="PTHR10357">
    <property type="entry name" value="ALPHA-AMYLASE FAMILY MEMBER"/>
    <property type="match status" value="1"/>
</dbReference>
<feature type="signal peptide" evidence="1">
    <location>
        <begin position="1"/>
        <end position="18"/>
    </location>
</feature>
<dbReference type="SUPFAM" id="SSF51445">
    <property type="entry name" value="(Trans)glycosidases"/>
    <property type="match status" value="1"/>
</dbReference>
<proteinExistence type="predicted"/>
<dbReference type="GO" id="GO:0005975">
    <property type="term" value="P:carbohydrate metabolic process"/>
    <property type="evidence" value="ECO:0007669"/>
    <property type="project" value="InterPro"/>
</dbReference>
<keyword evidence="3" id="KW-0378">Hydrolase</keyword>
<dbReference type="GO" id="GO:0016798">
    <property type="term" value="F:hydrolase activity, acting on glycosyl bonds"/>
    <property type="evidence" value="ECO:0007669"/>
    <property type="project" value="UniProtKB-KW"/>
</dbReference>
<comment type="caution">
    <text evidence="3">The sequence shown here is derived from an EMBL/GenBank/DDBJ whole genome shotgun (WGS) entry which is preliminary data.</text>
</comment>
<reference evidence="3 4" key="1">
    <citation type="submission" date="2020-08" db="EMBL/GenBank/DDBJ databases">
        <title>Genomic Encyclopedia of Type Strains, Phase IV (KMG-IV): sequencing the most valuable type-strain genomes for metagenomic binning, comparative biology and taxonomic classification.</title>
        <authorList>
            <person name="Goeker M."/>
        </authorList>
    </citation>
    <scope>NUCLEOTIDE SEQUENCE [LARGE SCALE GENOMIC DNA]</scope>
    <source>
        <strain evidence="3 4">DSM 102850</strain>
    </source>
</reference>
<dbReference type="EMBL" id="JACHOB010000006">
    <property type="protein sequence ID" value="MBB4660181.1"/>
    <property type="molecule type" value="Genomic_DNA"/>
</dbReference>
<feature type="chain" id="PRO_5032507493" evidence="1">
    <location>
        <begin position="19"/>
        <end position="606"/>
    </location>
</feature>
<keyword evidence="1" id="KW-0732">Signal</keyword>
<dbReference type="InterPro" id="IPR013780">
    <property type="entry name" value="Glyco_hydro_b"/>
</dbReference>
<dbReference type="RefSeq" id="WP_183819502.1">
    <property type="nucleotide sequence ID" value="NZ_JACHOB010000006.1"/>
</dbReference>
<name>A0A840I7D8_9PROT</name>
<accession>A0A840I7D8</accession>
<dbReference type="Gene3D" id="2.60.40.1180">
    <property type="entry name" value="Golgi alpha-mannosidase II"/>
    <property type="match status" value="1"/>
</dbReference>
<sequence>MNKTYAAALAGLACFAGAASGQDAAGQGAAALNRPVTDDVIYFLLPDRFDNADPSNDEGGLSGDRLTTGYDPTDKGFYHGGDLAGVERRLDYIRGLGATALWVGPVFVNKPVQGPPGQESAAYHGYWITDFTRVDPHLGTEAEFASLVGAAHERGMKVFLDIVVNHTADVIQYRECVEEAECGYRSLADYPYTTKGRPNGDVINRGFAGDEVRSEDNFAKLTRPDFAFTPYVPNIEAAVKAPDWLNDPIYYHNRGNSRFEGESSLYGDFSGLDDLMTEHPDVVRGMIGIYGDWIERFGLDGFRVDTARHVEPGFWQRFLPAMKARAEAAGRPGFFIFGEVAVRDPAVLAAHTRLDGFEAVLDFALQEATVDVIARGAPTKRLSEVFAADVLYEGGTDATRRLPTFIGNHDDGRFSTFVAQSRPDADDRERFERVRLAYALLLTARGVPVLYAGSEQGFVSDGNDKDAREDMFESRVAVYNDNDLLATDATTASDNFDPDHPLYRFISSMAKIRAAEPALRRGPQIERLAEGDGGLYAFSRIDEENGAEVLMVLNAGDGPRGGQISVDSRSASWTGLQGSCGEAASAPGSYQVSVPARDFLLCRSDW</sequence>
<evidence type="ECO:0000313" key="4">
    <source>
        <dbReference type="Proteomes" id="UP000563524"/>
    </source>
</evidence>
<feature type="domain" description="Glycosyl hydrolase family 13 catalytic" evidence="2">
    <location>
        <begin position="43"/>
        <end position="513"/>
    </location>
</feature>
<dbReference type="SMART" id="SM00642">
    <property type="entry name" value="Aamy"/>
    <property type="match status" value="1"/>
</dbReference>
<dbReference type="InterPro" id="IPR017853">
    <property type="entry name" value="GH"/>
</dbReference>
<keyword evidence="4" id="KW-1185">Reference proteome</keyword>
<dbReference type="CDD" id="cd11339">
    <property type="entry name" value="AmyAc_bac_CMD_like_2"/>
    <property type="match status" value="1"/>
</dbReference>
<dbReference type="AlphaFoldDB" id="A0A840I7D8"/>
<dbReference type="PANTHER" id="PTHR10357:SF209">
    <property type="entry name" value="PERIPLASMIC ALPHA-AMYLASE"/>
    <property type="match status" value="1"/>
</dbReference>
<gene>
    <name evidence="3" type="ORF">GGQ59_002725</name>
</gene>
<protein>
    <submittedName>
        <fullName evidence="3">Glycosidase</fullName>
    </submittedName>
</protein>
<evidence type="ECO:0000259" key="2">
    <source>
        <dbReference type="SMART" id="SM00642"/>
    </source>
</evidence>
<dbReference type="Pfam" id="PF00128">
    <property type="entry name" value="Alpha-amylase"/>
    <property type="match status" value="1"/>
</dbReference>
<evidence type="ECO:0000256" key="1">
    <source>
        <dbReference type="SAM" id="SignalP"/>
    </source>
</evidence>
<dbReference type="Proteomes" id="UP000563524">
    <property type="component" value="Unassembled WGS sequence"/>
</dbReference>
<keyword evidence="3" id="KW-0326">Glycosidase</keyword>
<organism evidence="3 4">
    <name type="scientific">Parvularcula dongshanensis</name>
    <dbReference type="NCBI Taxonomy" id="1173995"/>
    <lineage>
        <taxon>Bacteria</taxon>
        <taxon>Pseudomonadati</taxon>
        <taxon>Pseudomonadota</taxon>
        <taxon>Alphaproteobacteria</taxon>
        <taxon>Parvularculales</taxon>
        <taxon>Parvularculaceae</taxon>
        <taxon>Parvularcula</taxon>
    </lineage>
</organism>
<evidence type="ECO:0000313" key="3">
    <source>
        <dbReference type="EMBL" id="MBB4660181.1"/>
    </source>
</evidence>
<dbReference type="Gene3D" id="3.20.20.80">
    <property type="entry name" value="Glycosidases"/>
    <property type="match status" value="1"/>
</dbReference>